<dbReference type="AlphaFoldDB" id="A0A3A4KG98"/>
<feature type="chain" id="PRO_5038948687" description="Pili structural subunit" evidence="1">
    <location>
        <begin position="33"/>
        <end position="110"/>
    </location>
</feature>
<comment type="caution">
    <text evidence="2">The sequence shown here is derived from an EMBL/GenBank/DDBJ whole genome shotgun (WGS) entry which is preliminary data.</text>
</comment>
<dbReference type="RefSeq" id="WP_120041861.1">
    <property type="nucleotide sequence ID" value="NZ_QZFU01000019.1"/>
</dbReference>
<evidence type="ECO:0008006" key="4">
    <source>
        <dbReference type="Google" id="ProtNLM"/>
    </source>
</evidence>
<feature type="signal peptide" evidence="1">
    <location>
        <begin position="1"/>
        <end position="32"/>
    </location>
</feature>
<keyword evidence="3" id="KW-1185">Reference proteome</keyword>
<protein>
    <recommendedName>
        <fullName evidence="4">Pili structural subunit</fullName>
    </recommendedName>
</protein>
<evidence type="ECO:0000256" key="1">
    <source>
        <dbReference type="SAM" id="SignalP"/>
    </source>
</evidence>
<gene>
    <name evidence="2" type="ORF">D5S18_16450</name>
</gene>
<accession>A0A3A4KG98</accession>
<reference evidence="2 3" key="1">
    <citation type="submission" date="2018-09" db="EMBL/GenBank/DDBJ databases">
        <title>YIM PH21274 draft genome.</title>
        <authorList>
            <person name="Miao C."/>
        </authorList>
    </citation>
    <scope>NUCLEOTIDE SEQUENCE [LARGE SCALE GENOMIC DNA]</scope>
    <source>
        <strain evidence="2 3">YIM PH 21724</strain>
    </source>
</reference>
<evidence type="ECO:0000313" key="2">
    <source>
        <dbReference type="EMBL" id="RJO74988.1"/>
    </source>
</evidence>
<keyword evidence="1" id="KW-0732">Signal</keyword>
<evidence type="ECO:0000313" key="3">
    <source>
        <dbReference type="Proteomes" id="UP000266677"/>
    </source>
</evidence>
<dbReference type="EMBL" id="QZFU01000019">
    <property type="protein sequence ID" value="RJO74988.1"/>
    <property type="molecule type" value="Genomic_DNA"/>
</dbReference>
<proteinExistence type="predicted"/>
<name>A0A3A4KG98_9NOCA</name>
<dbReference type="Proteomes" id="UP000266677">
    <property type="component" value="Unassembled WGS sequence"/>
</dbReference>
<sequence>MFSITRSGGLRRTLARVAVAGALVAIPLGALAIPASAEAAAPTATEIRHHWRDCDDFGPFPNWNCNDNDRDWRGWQDDWRDNDYNWRHRNDPFWGFFHGGFMPRGSFGSS</sequence>
<organism evidence="2 3">
    <name type="scientific">Nocardia panacis</name>
    <dbReference type="NCBI Taxonomy" id="2340916"/>
    <lineage>
        <taxon>Bacteria</taxon>
        <taxon>Bacillati</taxon>
        <taxon>Actinomycetota</taxon>
        <taxon>Actinomycetes</taxon>
        <taxon>Mycobacteriales</taxon>
        <taxon>Nocardiaceae</taxon>
        <taxon>Nocardia</taxon>
    </lineage>
</organism>